<sequence>MSDEPEGSDGQVVQDEVVLDFDVERHMQLRQQRRLGLPLGTLPSNPQQNAQLGAPFAYDPAQYHGTSSSAHSIIQSDLTARGYFVVSALRHGFDYVLYEGDPSRHHGSHFVIVTEAEQSISPQKLVLWHRLAASAHKAILISSVVSGLPSYWMISGEER</sequence>
<dbReference type="InterPro" id="IPR006677">
    <property type="entry name" value="tRNA_intron_Endonuc_cat-like"/>
</dbReference>
<proteinExistence type="inferred from homology"/>
<keyword evidence="9" id="KW-1185">Reference proteome</keyword>
<dbReference type="SUPFAM" id="SSF53032">
    <property type="entry name" value="tRNA-intron endonuclease catalytic domain-like"/>
    <property type="match status" value="1"/>
</dbReference>
<dbReference type="GO" id="GO:0000379">
    <property type="term" value="P:tRNA-type intron splice site recognition and cleavage"/>
    <property type="evidence" value="ECO:0007669"/>
    <property type="project" value="TreeGrafter"/>
</dbReference>
<evidence type="ECO:0000256" key="2">
    <source>
        <dbReference type="ARBA" id="ARBA00012573"/>
    </source>
</evidence>
<keyword evidence="3" id="KW-0819">tRNA processing</keyword>
<dbReference type="AlphaFoldDB" id="A0AA36JE23"/>
<dbReference type="PANTHER" id="PTHR13070:SF0">
    <property type="entry name" value="TRNA-SPLICING ENDONUCLEASE SUBUNIT SEN34"/>
    <property type="match status" value="1"/>
</dbReference>
<evidence type="ECO:0000313" key="8">
    <source>
        <dbReference type="EMBL" id="CAJ1403635.1"/>
    </source>
</evidence>
<dbReference type="InterPro" id="IPR011856">
    <property type="entry name" value="tRNA_endonuc-like_dom_sf"/>
</dbReference>
<dbReference type="Pfam" id="PF01974">
    <property type="entry name" value="tRNA_int_endo"/>
    <property type="match status" value="1"/>
</dbReference>
<evidence type="ECO:0000256" key="1">
    <source>
        <dbReference type="ARBA" id="ARBA00008078"/>
    </source>
</evidence>
<evidence type="ECO:0000259" key="7">
    <source>
        <dbReference type="Pfam" id="PF26577"/>
    </source>
</evidence>
<dbReference type="Pfam" id="PF26577">
    <property type="entry name" value="TSEN34_N"/>
    <property type="match status" value="1"/>
</dbReference>
<organism evidence="8 9">
    <name type="scientific">Effrenium voratum</name>
    <dbReference type="NCBI Taxonomy" id="2562239"/>
    <lineage>
        <taxon>Eukaryota</taxon>
        <taxon>Sar</taxon>
        <taxon>Alveolata</taxon>
        <taxon>Dinophyceae</taxon>
        <taxon>Suessiales</taxon>
        <taxon>Symbiodiniaceae</taxon>
        <taxon>Effrenium</taxon>
    </lineage>
</organism>
<feature type="domain" description="TSEN34 N-terminal" evidence="7">
    <location>
        <begin position="15"/>
        <end position="56"/>
    </location>
</feature>
<keyword evidence="4" id="KW-0456">Lyase</keyword>
<dbReference type="InterPro" id="IPR036167">
    <property type="entry name" value="tRNA_intron_Endo_cat-like_sf"/>
</dbReference>
<dbReference type="PANTHER" id="PTHR13070">
    <property type="entry name" value="TRNA-SPLICING ENDONUCLEASE SUBUNIT SEN34-RELATED"/>
    <property type="match status" value="1"/>
</dbReference>
<evidence type="ECO:0000256" key="3">
    <source>
        <dbReference type="ARBA" id="ARBA00022694"/>
    </source>
</evidence>
<evidence type="ECO:0000259" key="6">
    <source>
        <dbReference type="Pfam" id="PF01974"/>
    </source>
</evidence>
<dbReference type="EC" id="4.6.1.16" evidence="2"/>
<name>A0AA36JE23_9DINO</name>
<dbReference type="Proteomes" id="UP001178507">
    <property type="component" value="Unassembled WGS sequence"/>
</dbReference>
<dbReference type="InterPro" id="IPR059049">
    <property type="entry name" value="TSEN34_N"/>
</dbReference>
<dbReference type="GO" id="GO:0000213">
    <property type="term" value="F:tRNA-intron lyase activity"/>
    <property type="evidence" value="ECO:0007669"/>
    <property type="project" value="UniProtKB-EC"/>
</dbReference>
<accession>A0AA36JE23</accession>
<evidence type="ECO:0000256" key="5">
    <source>
        <dbReference type="ARBA" id="ARBA00034031"/>
    </source>
</evidence>
<protein>
    <recommendedName>
        <fullName evidence="2">tRNA-intron lyase</fullName>
        <ecNumber evidence="2">4.6.1.16</ecNumber>
    </recommendedName>
</protein>
<evidence type="ECO:0000256" key="4">
    <source>
        <dbReference type="ARBA" id="ARBA00023239"/>
    </source>
</evidence>
<comment type="similarity">
    <text evidence="1">Belongs to the tRNA-intron endonuclease family.</text>
</comment>
<feature type="domain" description="tRNA intron endonuclease catalytic" evidence="6">
    <location>
        <begin position="76"/>
        <end position="144"/>
    </location>
</feature>
<reference evidence="8" key="1">
    <citation type="submission" date="2023-08" db="EMBL/GenBank/DDBJ databases">
        <authorList>
            <person name="Chen Y."/>
            <person name="Shah S."/>
            <person name="Dougan E. K."/>
            <person name="Thang M."/>
            <person name="Chan C."/>
        </authorList>
    </citation>
    <scope>NUCLEOTIDE SEQUENCE</scope>
</reference>
<comment type="catalytic activity">
    <reaction evidence="5">
        <text>pretRNA = a 3'-half-tRNA molecule with a 5'-OH end + a 5'-half-tRNA molecule with a 2',3'-cyclic phosphate end + an intron with a 2',3'-cyclic phosphate and a 5'-hydroxyl terminus.</text>
        <dbReference type="EC" id="4.6.1.16"/>
    </reaction>
</comment>
<dbReference type="EMBL" id="CAUJNA010003504">
    <property type="protein sequence ID" value="CAJ1403635.1"/>
    <property type="molecule type" value="Genomic_DNA"/>
</dbReference>
<dbReference type="Gene3D" id="3.40.1350.10">
    <property type="match status" value="1"/>
</dbReference>
<dbReference type="CDD" id="cd22363">
    <property type="entry name" value="tRNA-intron_lyase_C"/>
    <property type="match status" value="1"/>
</dbReference>
<dbReference type="GO" id="GO:0005634">
    <property type="term" value="C:nucleus"/>
    <property type="evidence" value="ECO:0007669"/>
    <property type="project" value="UniProtKB-ARBA"/>
</dbReference>
<evidence type="ECO:0000313" key="9">
    <source>
        <dbReference type="Proteomes" id="UP001178507"/>
    </source>
</evidence>
<comment type="caution">
    <text evidence="8">The sequence shown here is derived from an EMBL/GenBank/DDBJ whole genome shotgun (WGS) entry which is preliminary data.</text>
</comment>
<dbReference type="GO" id="GO:0003676">
    <property type="term" value="F:nucleic acid binding"/>
    <property type="evidence" value="ECO:0007669"/>
    <property type="project" value="InterPro"/>
</dbReference>
<gene>
    <name evidence="8" type="ORF">EVOR1521_LOCUS26263</name>
</gene>